<proteinExistence type="predicted"/>
<dbReference type="InterPro" id="IPR036866">
    <property type="entry name" value="RibonucZ/Hydroxyglut_hydro"/>
</dbReference>
<dbReference type="SUPFAM" id="SSF56281">
    <property type="entry name" value="Metallo-hydrolase/oxidoreductase"/>
    <property type="match status" value="1"/>
</dbReference>
<keyword evidence="2" id="KW-0378">Hydrolase</keyword>
<gene>
    <name evidence="2" type="ORF">GM415_05890</name>
</gene>
<dbReference type="InterPro" id="IPR052926">
    <property type="entry name" value="Metallo-beta-lactamase_dom"/>
</dbReference>
<reference evidence="2 3" key="1">
    <citation type="submission" date="2019-11" db="EMBL/GenBank/DDBJ databases">
        <authorList>
            <person name="Zheng R.K."/>
            <person name="Sun C.M."/>
        </authorList>
    </citation>
    <scope>NUCLEOTIDE SEQUENCE [LARGE SCALE GENOMIC DNA]</scope>
    <source>
        <strain evidence="2 3">SRB007</strain>
    </source>
</reference>
<dbReference type="KEGG" id="psel:GM415_05890"/>
<organism evidence="2 3">
    <name type="scientific">Pseudodesulfovibrio cashew</name>
    <dbReference type="NCBI Taxonomy" id="2678688"/>
    <lineage>
        <taxon>Bacteria</taxon>
        <taxon>Pseudomonadati</taxon>
        <taxon>Thermodesulfobacteriota</taxon>
        <taxon>Desulfovibrionia</taxon>
        <taxon>Desulfovibrionales</taxon>
        <taxon>Desulfovibrionaceae</taxon>
    </lineage>
</organism>
<dbReference type="GO" id="GO:0016787">
    <property type="term" value="F:hydrolase activity"/>
    <property type="evidence" value="ECO:0007669"/>
    <property type="project" value="UniProtKB-KW"/>
</dbReference>
<dbReference type="SMART" id="SM00849">
    <property type="entry name" value="Lactamase_B"/>
    <property type="match status" value="1"/>
</dbReference>
<dbReference type="GO" id="GO:0016740">
    <property type="term" value="F:transferase activity"/>
    <property type="evidence" value="ECO:0007669"/>
    <property type="project" value="TreeGrafter"/>
</dbReference>
<accession>A0A6I6JA15</accession>
<evidence type="ECO:0000313" key="2">
    <source>
        <dbReference type="EMBL" id="QGY39666.1"/>
    </source>
</evidence>
<dbReference type="InterPro" id="IPR041712">
    <property type="entry name" value="DHPS-like_MBL-fold"/>
</dbReference>
<keyword evidence="3" id="KW-1185">Reference proteome</keyword>
<dbReference type="CDD" id="cd07713">
    <property type="entry name" value="DHPS-like_MBL-fold"/>
    <property type="match status" value="1"/>
</dbReference>
<dbReference type="RefSeq" id="WP_158946891.1">
    <property type="nucleotide sequence ID" value="NZ_CP046400.1"/>
</dbReference>
<dbReference type="InterPro" id="IPR001279">
    <property type="entry name" value="Metallo-B-lactamas"/>
</dbReference>
<sequence length="278" mass="30866">MKLTFLVENNSLVGNYLLSESGLSILIEDRESRILLDTGYSDAFLRNALSLNADLLHLDWLVLSHGHYDHTWGLEALIRHYFEAASLKRDVSRPKLLAHPQAFLSRVNKKGLETGILLGEEKLRRQFEVMSEAGPVWLNDRLVALGGIERVFDFERAKPLGKRLEPEGPVDDHIPDDTSLAYVADDGLVVIAGCAHAGICNTVEQAKRITGVDNVRVVLGGFHLQKAKPERLDSTTDYLAELELESLYACHCTDLAAKLALARRCPLREAGTGLVLEF</sequence>
<dbReference type="Gene3D" id="3.60.15.10">
    <property type="entry name" value="Ribonuclease Z/Hydroxyacylglutathione hydrolase-like"/>
    <property type="match status" value="1"/>
</dbReference>
<dbReference type="EMBL" id="CP046400">
    <property type="protein sequence ID" value="QGY39666.1"/>
    <property type="molecule type" value="Genomic_DNA"/>
</dbReference>
<dbReference type="PANTHER" id="PTHR13754:SF18">
    <property type="entry name" value="7,8-DIHYDROPTERIN-6-METHYL-4-(BETA-D-RIBOFURANOSYL)-AMINOBENZENE-5'-PHOSPHATE SYNTHASE"/>
    <property type="match status" value="1"/>
</dbReference>
<feature type="domain" description="Metallo-beta-lactamase" evidence="1">
    <location>
        <begin position="21"/>
        <end position="251"/>
    </location>
</feature>
<dbReference type="Pfam" id="PF00753">
    <property type="entry name" value="Lactamase_B"/>
    <property type="match status" value="1"/>
</dbReference>
<protein>
    <submittedName>
        <fullName evidence="2">MBL fold metallo-hydrolase</fullName>
    </submittedName>
</protein>
<dbReference type="Proteomes" id="UP000428328">
    <property type="component" value="Chromosome"/>
</dbReference>
<evidence type="ECO:0000313" key="3">
    <source>
        <dbReference type="Proteomes" id="UP000428328"/>
    </source>
</evidence>
<name>A0A6I6JA15_9BACT</name>
<evidence type="ECO:0000259" key="1">
    <source>
        <dbReference type="SMART" id="SM00849"/>
    </source>
</evidence>
<dbReference type="PANTHER" id="PTHR13754">
    <property type="entry name" value="METALLO-BETA-LACTAMASE SUPERFAMILY PROTEIN"/>
    <property type="match status" value="1"/>
</dbReference>
<dbReference type="AlphaFoldDB" id="A0A6I6JA15"/>